<dbReference type="InterPro" id="IPR045633">
    <property type="entry name" value="DUF6414"/>
</dbReference>
<proteinExistence type="predicted"/>
<gene>
    <name evidence="1" type="ordered locus">PCC8801_3533</name>
</gene>
<accession>B7K1F6</accession>
<dbReference type="STRING" id="41431.PCC8801_3533"/>
<organism evidence="1 2">
    <name type="scientific">Rippkaea orientalis (strain PCC 8801 / RF-1)</name>
    <name type="common">Cyanothece sp. (strain PCC 8801)</name>
    <dbReference type="NCBI Taxonomy" id="41431"/>
    <lineage>
        <taxon>Bacteria</taxon>
        <taxon>Bacillati</taxon>
        <taxon>Cyanobacteriota</taxon>
        <taxon>Cyanophyceae</taxon>
        <taxon>Oscillatoriophycideae</taxon>
        <taxon>Chroococcales</taxon>
        <taxon>Aphanothecaceae</taxon>
        <taxon>Rippkaea</taxon>
        <taxon>Rippkaea orientalis</taxon>
    </lineage>
</organism>
<dbReference type="OrthoDB" id="1550743at2"/>
<evidence type="ECO:0000313" key="1">
    <source>
        <dbReference type="EMBL" id="ACK67498.1"/>
    </source>
</evidence>
<dbReference type="KEGG" id="cyp:PCC8801_3533"/>
<dbReference type="HOGENOM" id="CLU_914966_0_0_3"/>
<evidence type="ECO:0000313" key="2">
    <source>
        <dbReference type="Proteomes" id="UP000008204"/>
    </source>
</evidence>
<dbReference type="Pfam" id="PF19952">
    <property type="entry name" value="DUF6414"/>
    <property type="match status" value="1"/>
</dbReference>
<dbReference type="RefSeq" id="WP_012596756.1">
    <property type="nucleotide sequence ID" value="NC_011726.1"/>
</dbReference>
<keyword evidence="2" id="KW-1185">Reference proteome</keyword>
<dbReference type="AlphaFoldDB" id="B7K1F6"/>
<dbReference type="eggNOG" id="ENOG5032RNR">
    <property type="taxonomic scope" value="Bacteria"/>
</dbReference>
<reference evidence="2" key="1">
    <citation type="journal article" date="2011" name="MBio">
        <title>Novel metabolic attributes of the genus Cyanothece, comprising a group of unicellular nitrogen-fixing Cyanobacteria.</title>
        <authorList>
            <person name="Bandyopadhyay A."/>
            <person name="Elvitigala T."/>
            <person name="Welsh E."/>
            <person name="Stockel J."/>
            <person name="Liberton M."/>
            <person name="Min H."/>
            <person name="Sherman L.A."/>
            <person name="Pakrasi H.B."/>
        </authorList>
    </citation>
    <scope>NUCLEOTIDE SEQUENCE [LARGE SCALE GENOMIC DNA]</scope>
    <source>
        <strain evidence="2">PCC 8801</strain>
    </source>
</reference>
<dbReference type="Proteomes" id="UP000008204">
    <property type="component" value="Chromosome"/>
</dbReference>
<sequence length="308" mass="35672">MIKNLIYLDEQKMYSLSSQLFEGITEYILAERKNSQSNSESQRGPVGSGKILADVINIDTNYAEKKSLYDYAYSLFEEHLLNDKKIQILEVDKSTTNVNEDKLKEYSFIKVTAKATFYDVEQITKLIENFNDLGKAFTYLQNRSSFHIDNNIIENPQKSSKGFATKVNRQEMELLKIAQKEGLYLDEKFLDSILFLIKQGFQNNLEIHQKVNKLLYSAPLKRECLREKEEMIIRKYSRKTEKELIVLGLITQISQETIDLSPLHNESLSNMKEVVINVVEHLTNIEQEFSGKTKNEVTIDPIAVYSEL</sequence>
<name>B7K1F6_RIPO1</name>
<protein>
    <submittedName>
        <fullName evidence="1">Uncharacterized protein</fullName>
    </submittedName>
</protein>
<dbReference type="EMBL" id="CP001287">
    <property type="protein sequence ID" value="ACK67498.1"/>
    <property type="molecule type" value="Genomic_DNA"/>
</dbReference>